<reference evidence="5 7" key="1">
    <citation type="submission" date="2015-03" db="EMBL/GenBank/DDBJ databases">
        <authorList>
            <person name="Hassan Y.I."/>
            <person name="Lepp D."/>
            <person name="Zhou T."/>
        </authorList>
    </citation>
    <scope>NUCLEOTIDE SEQUENCE [LARGE SCALE GENOMIC DNA]</scope>
    <source>
        <strain evidence="5 7">DSM 17137</strain>
    </source>
</reference>
<dbReference type="STRING" id="1121477.SAMN02745223_01375"/>
<feature type="domain" description="HTH luxR-type" evidence="4">
    <location>
        <begin position="169"/>
        <end position="234"/>
    </location>
</feature>
<dbReference type="Proteomes" id="UP000184533">
    <property type="component" value="Unassembled WGS sequence"/>
</dbReference>
<dbReference type="AlphaFoldDB" id="A0A0F5LVU3"/>
<dbReference type="PROSITE" id="PS50043">
    <property type="entry name" value="HTH_LUXR_2"/>
    <property type="match status" value="1"/>
</dbReference>
<dbReference type="PATRIC" id="fig|1121477.3.peg.1504"/>
<evidence type="ECO:0000313" key="6">
    <source>
        <dbReference type="EMBL" id="SHE90077.1"/>
    </source>
</evidence>
<dbReference type="Pfam" id="PF03472">
    <property type="entry name" value="Autoind_bind"/>
    <property type="match status" value="1"/>
</dbReference>
<dbReference type="SUPFAM" id="SSF75516">
    <property type="entry name" value="Pheromone-binding domain of LuxR-like quorum-sensing transcription factors"/>
    <property type="match status" value="1"/>
</dbReference>
<dbReference type="GO" id="GO:0003677">
    <property type="term" value="F:DNA binding"/>
    <property type="evidence" value="ECO:0007669"/>
    <property type="project" value="UniProtKB-KW"/>
</dbReference>
<accession>A0A0F5LVU3</accession>
<dbReference type="Gene3D" id="1.10.10.10">
    <property type="entry name" value="Winged helix-like DNA-binding domain superfamily/Winged helix DNA-binding domain"/>
    <property type="match status" value="1"/>
</dbReference>
<evidence type="ECO:0000313" key="7">
    <source>
        <dbReference type="Proteomes" id="UP000033608"/>
    </source>
</evidence>
<evidence type="ECO:0000256" key="2">
    <source>
        <dbReference type="ARBA" id="ARBA00023125"/>
    </source>
</evidence>
<dbReference type="Gene3D" id="3.30.450.80">
    <property type="entry name" value="Transcription factor LuxR-like, autoinducer-binding domain"/>
    <property type="match status" value="1"/>
</dbReference>
<evidence type="ECO:0000259" key="4">
    <source>
        <dbReference type="PROSITE" id="PS50043"/>
    </source>
</evidence>
<evidence type="ECO:0000313" key="8">
    <source>
        <dbReference type="Proteomes" id="UP000184533"/>
    </source>
</evidence>
<organism evidence="5 7">
    <name type="scientific">Devosia limi DSM 17137</name>
    <dbReference type="NCBI Taxonomy" id="1121477"/>
    <lineage>
        <taxon>Bacteria</taxon>
        <taxon>Pseudomonadati</taxon>
        <taxon>Pseudomonadota</taxon>
        <taxon>Alphaproteobacteria</taxon>
        <taxon>Hyphomicrobiales</taxon>
        <taxon>Devosiaceae</taxon>
        <taxon>Devosia</taxon>
    </lineage>
</organism>
<dbReference type="OrthoDB" id="3170288at2"/>
<dbReference type="RefSeq" id="WP_046133736.1">
    <property type="nucleotide sequence ID" value="NZ_FQVC01000003.1"/>
</dbReference>
<dbReference type="SUPFAM" id="SSF46894">
    <property type="entry name" value="C-terminal effector domain of the bipartite response regulators"/>
    <property type="match status" value="1"/>
</dbReference>
<evidence type="ECO:0000313" key="5">
    <source>
        <dbReference type="EMBL" id="KKB86406.1"/>
    </source>
</evidence>
<evidence type="ECO:0000256" key="3">
    <source>
        <dbReference type="ARBA" id="ARBA00023163"/>
    </source>
</evidence>
<dbReference type="SMART" id="SM00421">
    <property type="entry name" value="HTH_LUXR"/>
    <property type="match status" value="1"/>
</dbReference>
<dbReference type="InterPro" id="IPR016032">
    <property type="entry name" value="Sig_transdc_resp-reg_C-effctor"/>
</dbReference>
<proteinExistence type="predicted"/>
<dbReference type="InterPro" id="IPR036388">
    <property type="entry name" value="WH-like_DNA-bd_sf"/>
</dbReference>
<dbReference type="PANTHER" id="PTHR44688:SF16">
    <property type="entry name" value="DNA-BINDING TRANSCRIPTIONAL ACTIVATOR DEVR_DOSR"/>
    <property type="match status" value="1"/>
</dbReference>
<dbReference type="CDD" id="cd06170">
    <property type="entry name" value="LuxR_C_like"/>
    <property type="match status" value="1"/>
</dbReference>
<keyword evidence="2" id="KW-0238">DNA-binding</keyword>
<dbReference type="Pfam" id="PF00196">
    <property type="entry name" value="GerE"/>
    <property type="match status" value="1"/>
</dbReference>
<dbReference type="Proteomes" id="UP000033608">
    <property type="component" value="Unassembled WGS sequence"/>
</dbReference>
<dbReference type="EMBL" id="LAJF01000036">
    <property type="protein sequence ID" value="KKB86406.1"/>
    <property type="molecule type" value="Genomic_DNA"/>
</dbReference>
<reference evidence="6 8" key="2">
    <citation type="submission" date="2016-11" db="EMBL/GenBank/DDBJ databases">
        <authorList>
            <person name="Jaros S."/>
            <person name="Januszkiewicz K."/>
            <person name="Wedrychowicz H."/>
        </authorList>
    </citation>
    <scope>NUCLEOTIDE SEQUENCE [LARGE SCALE GENOMIC DNA]</scope>
    <source>
        <strain evidence="6 8">DSM 17137</strain>
    </source>
</reference>
<dbReference type="PANTHER" id="PTHR44688">
    <property type="entry name" value="DNA-BINDING TRANSCRIPTIONAL ACTIVATOR DEVR_DOSR"/>
    <property type="match status" value="1"/>
</dbReference>
<dbReference type="InterPro" id="IPR036693">
    <property type="entry name" value="TF_LuxR_autoind-bd_dom_sf"/>
</dbReference>
<gene>
    <name evidence="6" type="ORF">SAMN02745223_01375</name>
    <name evidence="5" type="ORF">VW29_02240</name>
</gene>
<dbReference type="PROSITE" id="PS00622">
    <property type="entry name" value="HTH_LUXR_1"/>
    <property type="match status" value="1"/>
</dbReference>
<keyword evidence="7" id="KW-1185">Reference proteome</keyword>
<name>A0A0F5LVU3_9HYPH</name>
<dbReference type="EMBL" id="FQVC01000003">
    <property type="protein sequence ID" value="SHE90077.1"/>
    <property type="molecule type" value="Genomic_DNA"/>
</dbReference>
<evidence type="ECO:0000256" key="1">
    <source>
        <dbReference type="ARBA" id="ARBA00023015"/>
    </source>
</evidence>
<dbReference type="InterPro" id="IPR005143">
    <property type="entry name" value="TF_LuxR_autoind-bd_dom"/>
</dbReference>
<dbReference type="GO" id="GO:0006355">
    <property type="term" value="P:regulation of DNA-templated transcription"/>
    <property type="evidence" value="ECO:0007669"/>
    <property type="project" value="InterPro"/>
</dbReference>
<sequence length="238" mass="26933">MKRLESFLNTMVAAEDADAVWRETISFFEKFGFDRLIHADLTRDGVKLRSTMPQTWQDRYQEQGYGAIDPFFVYCCATTQSVPIGRAHHADYAYLQPRQVRMIEEAAQVGLNAAFSVTFKLYGRDGAGGWNIGSGYDRASFAKVIREHGNTLRMSALYAHERLRHLTVNQASVVPLSAQQRECLLWAARGLRSQQIADRLNLKTVSVELYLRNARKKLGAQTREHAVAIAIQRGQIVP</sequence>
<dbReference type="PRINTS" id="PR00038">
    <property type="entry name" value="HTHLUXR"/>
</dbReference>
<protein>
    <submittedName>
        <fullName evidence="6">Regulatory protein, luxR family</fullName>
    </submittedName>
</protein>
<keyword evidence="1" id="KW-0805">Transcription regulation</keyword>
<keyword evidence="3" id="KW-0804">Transcription</keyword>
<dbReference type="InterPro" id="IPR000792">
    <property type="entry name" value="Tscrpt_reg_LuxR_C"/>
</dbReference>